<keyword evidence="1" id="KW-1133">Transmembrane helix</keyword>
<comment type="caution">
    <text evidence="3">The sequence shown here is derived from an EMBL/GenBank/DDBJ whole genome shotgun (WGS) entry which is preliminary data.</text>
</comment>
<evidence type="ECO:0000313" key="3">
    <source>
        <dbReference type="EMBL" id="NYI08819.1"/>
    </source>
</evidence>
<keyword evidence="1" id="KW-0472">Membrane</keyword>
<sequence length="157" mass="15954">MTTPHGSSSNQLPPTGGTRTTLRVIGVLLLVVGVPVFAWGIYSVFTYEGYDGPPGTAILAFIGGLPVIGIGLMALNVGTIGAQSRYVAGETMPTLKQSAAYLSDGEGIMGVGRTVDGATHGTDGARRAAATGPFCRSCGVRNDEDARFCDGCGASLA</sequence>
<feature type="transmembrane region" description="Helical" evidence="1">
    <location>
        <begin position="57"/>
        <end position="75"/>
    </location>
</feature>
<name>A0A7Y9YBI0_9ACTN</name>
<evidence type="ECO:0000259" key="2">
    <source>
        <dbReference type="Pfam" id="PF13240"/>
    </source>
</evidence>
<dbReference type="Pfam" id="PF13240">
    <property type="entry name" value="Zn_Ribbon_1"/>
    <property type="match status" value="1"/>
</dbReference>
<keyword evidence="4" id="KW-1185">Reference proteome</keyword>
<organism evidence="3 4">
    <name type="scientific">Nocardioides marinus</name>
    <dbReference type="NCBI Taxonomy" id="374514"/>
    <lineage>
        <taxon>Bacteria</taxon>
        <taxon>Bacillati</taxon>
        <taxon>Actinomycetota</taxon>
        <taxon>Actinomycetes</taxon>
        <taxon>Propionibacteriales</taxon>
        <taxon>Nocardioidaceae</taxon>
        <taxon>Nocardioides</taxon>
    </lineage>
</organism>
<dbReference type="Proteomes" id="UP000537326">
    <property type="component" value="Unassembled WGS sequence"/>
</dbReference>
<reference evidence="3 4" key="1">
    <citation type="submission" date="2020-07" db="EMBL/GenBank/DDBJ databases">
        <title>Sequencing the genomes of 1000 actinobacteria strains.</title>
        <authorList>
            <person name="Klenk H.-P."/>
        </authorList>
    </citation>
    <scope>NUCLEOTIDE SEQUENCE [LARGE SCALE GENOMIC DNA]</scope>
    <source>
        <strain evidence="3 4">DSM 18248</strain>
    </source>
</reference>
<protein>
    <recommendedName>
        <fullName evidence="2">Zinc-ribbon domain-containing protein</fullName>
    </recommendedName>
</protein>
<proteinExistence type="predicted"/>
<dbReference type="EMBL" id="JACBZI010000001">
    <property type="protein sequence ID" value="NYI08819.1"/>
    <property type="molecule type" value="Genomic_DNA"/>
</dbReference>
<evidence type="ECO:0000256" key="1">
    <source>
        <dbReference type="SAM" id="Phobius"/>
    </source>
</evidence>
<keyword evidence="1" id="KW-0812">Transmembrane</keyword>
<feature type="domain" description="Zinc-ribbon" evidence="2">
    <location>
        <begin position="134"/>
        <end position="156"/>
    </location>
</feature>
<evidence type="ECO:0000313" key="4">
    <source>
        <dbReference type="Proteomes" id="UP000537326"/>
    </source>
</evidence>
<gene>
    <name evidence="3" type="ORF">BKA05_000334</name>
</gene>
<dbReference type="InterPro" id="IPR026870">
    <property type="entry name" value="Zinc_ribbon_dom"/>
</dbReference>
<accession>A0A7Y9YBI0</accession>
<feature type="transmembrane region" description="Helical" evidence="1">
    <location>
        <begin position="21"/>
        <end position="45"/>
    </location>
</feature>
<dbReference type="AlphaFoldDB" id="A0A7Y9YBI0"/>
<dbReference type="RefSeq" id="WP_246289738.1">
    <property type="nucleotide sequence ID" value="NZ_BAAAPP010000002.1"/>
</dbReference>